<organism evidence="1 2">
    <name type="scientific">Paragonimus westermani</name>
    <dbReference type="NCBI Taxonomy" id="34504"/>
    <lineage>
        <taxon>Eukaryota</taxon>
        <taxon>Metazoa</taxon>
        <taxon>Spiralia</taxon>
        <taxon>Lophotrochozoa</taxon>
        <taxon>Platyhelminthes</taxon>
        <taxon>Trematoda</taxon>
        <taxon>Digenea</taxon>
        <taxon>Plagiorchiida</taxon>
        <taxon>Troglotremata</taxon>
        <taxon>Troglotrematidae</taxon>
        <taxon>Paragonimus</taxon>
    </lineage>
</organism>
<evidence type="ECO:0000313" key="2">
    <source>
        <dbReference type="Proteomes" id="UP000699462"/>
    </source>
</evidence>
<evidence type="ECO:0000313" key="1">
    <source>
        <dbReference type="EMBL" id="KAF8564130.1"/>
    </source>
</evidence>
<sequence>MSTLLPFDVYPVNCLFPTTARIQLAKCFAGESSCIRFMQFIQLGFASVYVKQLLMRKLTVVHSFPICMHASRF</sequence>
<protein>
    <submittedName>
        <fullName evidence="1">Uncharacterized protein</fullName>
    </submittedName>
</protein>
<comment type="caution">
    <text evidence="1">The sequence shown here is derived from an EMBL/GenBank/DDBJ whole genome shotgun (WGS) entry which is preliminary data.</text>
</comment>
<dbReference type="Proteomes" id="UP000699462">
    <property type="component" value="Unassembled WGS sequence"/>
</dbReference>
<name>A0A8T0D8J2_9TREM</name>
<accession>A0A8T0D8J2</accession>
<reference evidence="1 2" key="1">
    <citation type="submission" date="2019-07" db="EMBL/GenBank/DDBJ databases">
        <title>Annotation for the trematode Paragonimus westermani.</title>
        <authorList>
            <person name="Choi Y.-J."/>
        </authorList>
    </citation>
    <scope>NUCLEOTIDE SEQUENCE [LARGE SCALE GENOMIC DNA]</scope>
    <source>
        <strain evidence="1">180907_Pwestermani</strain>
    </source>
</reference>
<gene>
    <name evidence="1" type="ORF">P879_10886</name>
</gene>
<proteinExistence type="predicted"/>
<keyword evidence="2" id="KW-1185">Reference proteome</keyword>
<dbReference type="EMBL" id="JTDF01009592">
    <property type="protein sequence ID" value="KAF8564130.1"/>
    <property type="molecule type" value="Genomic_DNA"/>
</dbReference>
<dbReference type="AlphaFoldDB" id="A0A8T0D8J2"/>